<dbReference type="Pfam" id="PF13671">
    <property type="entry name" value="AAA_33"/>
    <property type="match status" value="1"/>
</dbReference>
<keyword evidence="1" id="KW-0808">Transferase</keyword>
<accession>A0A4R2I365</accession>
<reference evidence="1 2" key="1">
    <citation type="journal article" date="2015" name="Stand. Genomic Sci.">
        <title>Genomic Encyclopedia of Bacterial and Archaeal Type Strains, Phase III: the genomes of soil and plant-associated and newly described type strains.</title>
        <authorList>
            <person name="Whitman W.B."/>
            <person name="Woyke T."/>
            <person name="Klenk H.P."/>
            <person name="Zhou Y."/>
            <person name="Lilburn T.G."/>
            <person name="Beck B.J."/>
            <person name="De Vos P."/>
            <person name="Vandamme P."/>
            <person name="Eisen J.A."/>
            <person name="Garrity G."/>
            <person name="Hugenholtz P."/>
            <person name="Kyrpides N.C."/>
        </authorList>
    </citation>
    <scope>NUCLEOTIDE SEQUENCE [LARGE SCALE GENOMIC DNA]</scope>
    <source>
        <strain evidence="1 2">A3</strain>
    </source>
</reference>
<dbReference type="SUPFAM" id="SSF52540">
    <property type="entry name" value="P-loop containing nucleoside triphosphate hydrolases"/>
    <property type="match status" value="1"/>
</dbReference>
<keyword evidence="1" id="KW-0418">Kinase</keyword>
<dbReference type="EMBL" id="SLWQ01000008">
    <property type="protein sequence ID" value="TCO38307.1"/>
    <property type="molecule type" value="Genomic_DNA"/>
</dbReference>
<dbReference type="Gene3D" id="3.40.50.300">
    <property type="entry name" value="P-loop containing nucleotide triphosphate hydrolases"/>
    <property type="match status" value="1"/>
</dbReference>
<dbReference type="OrthoDB" id="3819922at2"/>
<protein>
    <submittedName>
        <fullName evidence="1">Putative kinase</fullName>
    </submittedName>
</protein>
<dbReference type="GO" id="GO:0016301">
    <property type="term" value="F:kinase activity"/>
    <property type="evidence" value="ECO:0007669"/>
    <property type="project" value="UniProtKB-KW"/>
</dbReference>
<sequence>MNDDDPPAPEARTGAPPLAVALVGLPGAGKSTVARALVAELGLRRVCRDEVRAAMFPQCEYSFIEKRAAYRGVLLAIEINALLGASSVIDGMTFSRREDYERLRELAHRQRFSAMALVLECTPALARRRVADDVLRRAHPARDRSPELVDAVAARFDAPPADAVRIDASLPADAMCRRAVDAVRARLSGAPA</sequence>
<keyword evidence="2" id="KW-1185">Reference proteome</keyword>
<gene>
    <name evidence="1" type="ORF">EV148_108145</name>
</gene>
<comment type="caution">
    <text evidence="1">The sequence shown here is derived from an EMBL/GenBank/DDBJ whole genome shotgun (WGS) entry which is preliminary data.</text>
</comment>
<evidence type="ECO:0000313" key="1">
    <source>
        <dbReference type="EMBL" id="TCO38307.1"/>
    </source>
</evidence>
<proteinExistence type="predicted"/>
<organism evidence="1 2">
    <name type="scientific">Dokdonella fugitiva</name>
    <dbReference type="NCBI Taxonomy" id="328517"/>
    <lineage>
        <taxon>Bacteria</taxon>
        <taxon>Pseudomonadati</taxon>
        <taxon>Pseudomonadota</taxon>
        <taxon>Gammaproteobacteria</taxon>
        <taxon>Lysobacterales</taxon>
        <taxon>Rhodanobacteraceae</taxon>
        <taxon>Dokdonella</taxon>
    </lineage>
</organism>
<dbReference type="AlphaFoldDB" id="A0A4R2I365"/>
<name>A0A4R2I365_9GAMM</name>
<dbReference type="RefSeq" id="WP_158287484.1">
    <property type="nucleotide sequence ID" value="NZ_SLWQ01000008.1"/>
</dbReference>
<dbReference type="InterPro" id="IPR027417">
    <property type="entry name" value="P-loop_NTPase"/>
</dbReference>
<dbReference type="Proteomes" id="UP000294862">
    <property type="component" value="Unassembled WGS sequence"/>
</dbReference>
<evidence type="ECO:0000313" key="2">
    <source>
        <dbReference type="Proteomes" id="UP000294862"/>
    </source>
</evidence>